<dbReference type="EMBL" id="CCBB010000004">
    <property type="protein sequence ID" value="CDO11484.1"/>
    <property type="molecule type" value="Genomic_DNA"/>
</dbReference>
<gene>
    <name evidence="1" type="ORF">BN977_06326</name>
</gene>
<reference evidence="1" key="2">
    <citation type="submission" date="2014-03" db="EMBL/GenBank/DDBJ databases">
        <authorList>
            <person name="Urmite Genomes"/>
        </authorList>
    </citation>
    <scope>NUCLEOTIDE SEQUENCE</scope>
    <source>
        <strain evidence="1">DSM 44829</strain>
    </source>
</reference>
<organism evidence="1 2">
    <name type="scientific">Mycolicibacterium cosmeticum</name>
    <dbReference type="NCBI Taxonomy" id="258533"/>
    <lineage>
        <taxon>Bacteria</taxon>
        <taxon>Bacillati</taxon>
        <taxon>Actinomycetota</taxon>
        <taxon>Actinomycetes</taxon>
        <taxon>Mycobacteriales</taxon>
        <taxon>Mycobacteriaceae</taxon>
        <taxon>Mycolicibacterium</taxon>
    </lineage>
</organism>
<dbReference type="Proteomes" id="UP000028870">
    <property type="component" value="Unassembled WGS sequence"/>
</dbReference>
<comment type="caution">
    <text evidence="1">The sequence shown here is derived from an EMBL/GenBank/DDBJ whole genome shotgun (WGS) entry which is preliminary data.</text>
</comment>
<evidence type="ECO:0000313" key="1">
    <source>
        <dbReference type="EMBL" id="CDO11484.1"/>
    </source>
</evidence>
<dbReference type="STRING" id="258533.BN977_06326"/>
<evidence type="ECO:0000313" key="2">
    <source>
        <dbReference type="Proteomes" id="UP000028870"/>
    </source>
</evidence>
<keyword evidence="2" id="KW-1185">Reference proteome</keyword>
<reference evidence="1" key="1">
    <citation type="submission" date="2014-03" db="EMBL/GenBank/DDBJ databases">
        <title>Draft Genome Sequence of Mycobacterium cosmeticum DSM 44829.</title>
        <authorList>
            <person name="Croce O."/>
            <person name="Robert C."/>
            <person name="Raoult D."/>
            <person name="Drancourt M."/>
        </authorList>
    </citation>
    <scope>NUCLEOTIDE SEQUENCE [LARGE SCALE GENOMIC DNA]</scope>
    <source>
        <strain evidence="1">DSM 44829</strain>
    </source>
</reference>
<proteinExistence type="predicted"/>
<accession>W9B073</accession>
<protein>
    <submittedName>
        <fullName evidence="1">Uncharacterized protein</fullName>
    </submittedName>
</protein>
<dbReference type="RefSeq" id="WP_036405105.1">
    <property type="nucleotide sequence ID" value="NZ_CCBB010000004.1"/>
</dbReference>
<dbReference type="OrthoDB" id="4547771at2"/>
<sequence length="202" mass="22698">MSSPEIRQLVAQAYIDYDLLPSTWPPRQQRAFLAAEATRLSRQVAELAADLSEHAIGDWTARTGDHPDMLTRVGLVNTAAMQAKEIVLTRELYDLIPPTPEDLDDAPWVPPDRSELAWDRRWTHTQYRTDPTAEHEHLVTVVWPSPDYSAVFRIKAGYLIAARAEDRLPLPRNRDDPLAAELAQMVYADLRADGLPAGPTPV</sequence>
<dbReference type="eggNOG" id="ENOG5033R49">
    <property type="taxonomic scope" value="Bacteria"/>
</dbReference>
<name>W9B073_MYCCO</name>
<dbReference type="AlphaFoldDB" id="W9B073"/>